<dbReference type="PANTHER" id="PTHR30627">
    <property type="entry name" value="PEPTIDOGLYCAN D,D-TRANSPEPTIDASE"/>
    <property type="match status" value="1"/>
</dbReference>
<protein>
    <submittedName>
        <fullName evidence="4">Cell division protein FtsI/penicillin-binding protein 2</fullName>
    </submittedName>
</protein>
<keyword evidence="1" id="KW-1133">Transmembrane helix</keyword>
<dbReference type="Proteomes" id="UP000198508">
    <property type="component" value="Unassembled WGS sequence"/>
</dbReference>
<evidence type="ECO:0000259" key="3">
    <source>
        <dbReference type="Pfam" id="PF21922"/>
    </source>
</evidence>
<accession>A0A1I0DC44</accession>
<dbReference type="GO" id="GO:0071555">
    <property type="term" value="P:cell wall organization"/>
    <property type="evidence" value="ECO:0007669"/>
    <property type="project" value="TreeGrafter"/>
</dbReference>
<dbReference type="Pfam" id="PF21922">
    <property type="entry name" value="PBP_dimer_2"/>
    <property type="match status" value="1"/>
</dbReference>
<dbReference type="Pfam" id="PF00905">
    <property type="entry name" value="Transpeptidase"/>
    <property type="match status" value="1"/>
</dbReference>
<keyword evidence="5" id="KW-1185">Reference proteome</keyword>
<dbReference type="GO" id="GO:0071972">
    <property type="term" value="F:peptidoglycan L,D-transpeptidase activity"/>
    <property type="evidence" value="ECO:0007669"/>
    <property type="project" value="TreeGrafter"/>
</dbReference>
<dbReference type="InterPro" id="IPR012338">
    <property type="entry name" value="Beta-lactam/transpept-like"/>
</dbReference>
<evidence type="ECO:0000313" key="4">
    <source>
        <dbReference type="EMBL" id="SET29141.1"/>
    </source>
</evidence>
<dbReference type="InterPro" id="IPR054120">
    <property type="entry name" value="PBPA_dimer"/>
</dbReference>
<dbReference type="SUPFAM" id="SSF56601">
    <property type="entry name" value="beta-lactamase/transpeptidase-like"/>
    <property type="match status" value="1"/>
</dbReference>
<sequence length="476" mass="51833">MKKADPNPKANRNILKLVYVIVALFLGLIAYMAYFLQARGEDVINNSYNARLDSFADRIIRGKILAADGTVLAETQIDGDGNETRVYPYGGVFDHAVGYSTKGKTGIESLANFYLLTSHVNLMEQALNQMSGEKNLGDNVYTTLDPQLQQAAWDALGDRRGAVIAMEPDTGKILAMVSKPGYDPNTIAADWETLTSEENDQGQLLNRVTQGMYPPGSTFKIVTALEYMRERPEDYKNFQFDCNGLYVNGDYQIRCYHGNAHGHQDFTLAFANSCNGAFASLGLELDLGRFARTAQDVLFNSPLPLSGLPYKQSSFAMKPGAGTWEILQTSMGQGVTQITPLHNALITAAIANGGTLMRPYLLDRVENVGGEEIRKFLPTAHGNLMTAEEAANLTELMRAVVTEGTASAVRTDAYTVAAKTGSAEFETGKETHAWFTGFAPAEAPKIVVTVVVEEAGSGGREAAPIARQLFDLYMSR</sequence>
<feature type="domain" description="Penicillin-binding protein transpeptidase" evidence="2">
    <location>
        <begin position="161"/>
        <end position="470"/>
    </location>
</feature>
<dbReference type="AlphaFoldDB" id="A0A1I0DC44"/>
<keyword evidence="1" id="KW-0472">Membrane</keyword>
<feature type="domain" description="Penicillin binding protein A dimerisation" evidence="3">
    <location>
        <begin position="61"/>
        <end position="140"/>
    </location>
</feature>
<gene>
    <name evidence="4" type="ORF">SAMN05216313_10477</name>
</gene>
<dbReference type="Gene3D" id="3.40.710.10">
    <property type="entry name" value="DD-peptidase/beta-lactamase superfamily"/>
    <property type="match status" value="1"/>
</dbReference>
<organism evidence="4 5">
    <name type="scientific">Enterocloster lavalensis</name>
    <dbReference type="NCBI Taxonomy" id="460384"/>
    <lineage>
        <taxon>Bacteria</taxon>
        <taxon>Bacillati</taxon>
        <taxon>Bacillota</taxon>
        <taxon>Clostridia</taxon>
        <taxon>Lachnospirales</taxon>
        <taxon>Lachnospiraceae</taxon>
        <taxon>Enterocloster</taxon>
    </lineage>
</organism>
<dbReference type="InterPro" id="IPR001460">
    <property type="entry name" value="PCN-bd_Tpept"/>
</dbReference>
<dbReference type="GO" id="GO:0008658">
    <property type="term" value="F:penicillin binding"/>
    <property type="evidence" value="ECO:0007669"/>
    <property type="project" value="InterPro"/>
</dbReference>
<proteinExistence type="predicted"/>
<reference evidence="5" key="1">
    <citation type="submission" date="2016-10" db="EMBL/GenBank/DDBJ databases">
        <authorList>
            <person name="Varghese N."/>
            <person name="Submissions S."/>
        </authorList>
    </citation>
    <scope>NUCLEOTIDE SEQUENCE [LARGE SCALE GENOMIC DNA]</scope>
    <source>
        <strain evidence="5">NLAE-zl-G277</strain>
    </source>
</reference>
<evidence type="ECO:0000313" key="5">
    <source>
        <dbReference type="Proteomes" id="UP000198508"/>
    </source>
</evidence>
<keyword evidence="4" id="KW-0131">Cell cycle</keyword>
<evidence type="ECO:0000259" key="2">
    <source>
        <dbReference type="Pfam" id="PF00905"/>
    </source>
</evidence>
<dbReference type="GO" id="GO:0005886">
    <property type="term" value="C:plasma membrane"/>
    <property type="evidence" value="ECO:0007669"/>
    <property type="project" value="TreeGrafter"/>
</dbReference>
<feature type="transmembrane region" description="Helical" evidence="1">
    <location>
        <begin position="17"/>
        <end position="36"/>
    </location>
</feature>
<keyword evidence="1" id="KW-0812">Transmembrane</keyword>
<dbReference type="InterPro" id="IPR050515">
    <property type="entry name" value="Beta-lactam/transpept"/>
</dbReference>
<dbReference type="RefSeq" id="WP_092361273.1">
    <property type="nucleotide sequence ID" value="NZ_DAINWJ010000040.1"/>
</dbReference>
<dbReference type="Gene3D" id="3.90.1310.10">
    <property type="entry name" value="Penicillin-binding protein 2a (Domain 2)"/>
    <property type="match status" value="1"/>
</dbReference>
<dbReference type="GO" id="GO:0051301">
    <property type="term" value="P:cell division"/>
    <property type="evidence" value="ECO:0007669"/>
    <property type="project" value="UniProtKB-KW"/>
</dbReference>
<keyword evidence="4" id="KW-0132">Cell division</keyword>
<dbReference type="STRING" id="460384.SAMN05216313_10477"/>
<evidence type="ECO:0000256" key="1">
    <source>
        <dbReference type="SAM" id="Phobius"/>
    </source>
</evidence>
<dbReference type="EMBL" id="FOIM01000004">
    <property type="protein sequence ID" value="SET29141.1"/>
    <property type="molecule type" value="Genomic_DNA"/>
</dbReference>
<dbReference type="PANTHER" id="PTHR30627:SF24">
    <property type="entry name" value="PENICILLIN-BINDING PROTEIN 4B"/>
    <property type="match status" value="1"/>
</dbReference>
<name>A0A1I0DC44_9FIRM</name>